<sequence length="93" mass="10470">MNDLLSIALDELDTLINNYYLILSDIEGSTDNTELLELLQPMSNVDIYQEANNVSPLALLEQLTIDINNKREYINRLISLGATPDRDITALMS</sequence>
<evidence type="ECO:0000313" key="1">
    <source>
        <dbReference type="EMBL" id="QHS93094.1"/>
    </source>
</evidence>
<accession>A0A6C0BN93</accession>
<organism evidence="1">
    <name type="scientific">viral metagenome</name>
    <dbReference type="NCBI Taxonomy" id="1070528"/>
    <lineage>
        <taxon>unclassified sequences</taxon>
        <taxon>metagenomes</taxon>
        <taxon>organismal metagenomes</taxon>
    </lineage>
</organism>
<protein>
    <submittedName>
        <fullName evidence="1">Uncharacterized protein</fullName>
    </submittedName>
</protein>
<reference evidence="1" key="1">
    <citation type="journal article" date="2020" name="Nature">
        <title>Giant virus diversity and host interactions through global metagenomics.</title>
        <authorList>
            <person name="Schulz F."/>
            <person name="Roux S."/>
            <person name="Paez-Espino D."/>
            <person name="Jungbluth S."/>
            <person name="Walsh D.A."/>
            <person name="Denef V.J."/>
            <person name="McMahon K.D."/>
            <person name="Konstantinidis K.T."/>
            <person name="Eloe-Fadrosh E.A."/>
            <person name="Kyrpides N.C."/>
            <person name="Woyke T."/>
        </authorList>
    </citation>
    <scope>NUCLEOTIDE SEQUENCE</scope>
    <source>
        <strain evidence="1">GVMAG-M-3300017651-5</strain>
    </source>
</reference>
<dbReference type="AlphaFoldDB" id="A0A6C0BN93"/>
<dbReference type="EMBL" id="MN739196">
    <property type="protein sequence ID" value="QHS93094.1"/>
    <property type="molecule type" value="Genomic_DNA"/>
</dbReference>
<proteinExistence type="predicted"/>
<name>A0A6C0BN93_9ZZZZ</name>